<name>A0A4Q2JKF0_9MICO</name>
<comment type="caution">
    <text evidence="2">The sequence shown here is derived from an EMBL/GenBank/DDBJ whole genome shotgun (WGS) entry which is preliminary data.</text>
</comment>
<feature type="region of interest" description="Disordered" evidence="1">
    <location>
        <begin position="26"/>
        <end position="50"/>
    </location>
</feature>
<evidence type="ECO:0000313" key="3">
    <source>
        <dbReference type="Proteomes" id="UP000292935"/>
    </source>
</evidence>
<evidence type="ECO:0000313" key="2">
    <source>
        <dbReference type="EMBL" id="RXZ47344.1"/>
    </source>
</evidence>
<dbReference type="OrthoDB" id="3826919at2"/>
<dbReference type="AlphaFoldDB" id="A0A4Q2JKF0"/>
<feature type="region of interest" description="Disordered" evidence="1">
    <location>
        <begin position="237"/>
        <end position="257"/>
    </location>
</feature>
<dbReference type="Proteomes" id="UP000292935">
    <property type="component" value="Unassembled WGS sequence"/>
</dbReference>
<accession>A0A4Q2JKF0</accession>
<gene>
    <name evidence="2" type="ORF">ESP57_12245</name>
</gene>
<dbReference type="Pfam" id="PF11349">
    <property type="entry name" value="DUF3151"/>
    <property type="match status" value="1"/>
</dbReference>
<reference evidence="2 3" key="1">
    <citation type="submission" date="2019-01" db="EMBL/GenBank/DDBJ databases">
        <authorList>
            <person name="Li J."/>
        </authorList>
    </citation>
    <scope>NUCLEOTIDE SEQUENCE [LARGE SCALE GENOMIC DNA]</scope>
    <source>
        <strain evidence="2 3">CCUG 35506</strain>
    </source>
</reference>
<organism evidence="2 3">
    <name type="scientific">Agromyces fucosus</name>
    <dbReference type="NCBI Taxonomy" id="41985"/>
    <lineage>
        <taxon>Bacteria</taxon>
        <taxon>Bacillati</taxon>
        <taxon>Actinomycetota</taxon>
        <taxon>Actinomycetes</taxon>
        <taxon>Micrococcales</taxon>
        <taxon>Microbacteriaceae</taxon>
        <taxon>Agromyces</taxon>
    </lineage>
</organism>
<sequence length="257" mass="27001">MPRRGLRAAPGLPGGLHRRRAQRLLRSRQHQCAERRAVGEPSGCRCEGSGRSVRPLVRAPLGREKALAIRWSVTPDQSAPEPEASLADEPEVRQALAEGDRSSVASVVAEHPSSPLAWTELADLADSEGRAIESFAFASVAADLARAQLVAGGWTSGDPVSWSDEPNRAYLRALDTQRRAAESLGLDERASDLAGELATADPEAPARIASEFTPTQLISIVSAHDIAVDAANNHAASVAQTGDVVAEPAASDAAGED</sequence>
<dbReference type="InterPro" id="IPR014487">
    <property type="entry name" value="DUF3151"/>
</dbReference>
<protein>
    <submittedName>
        <fullName evidence="2">DUF3151 family protein</fullName>
    </submittedName>
</protein>
<keyword evidence="3" id="KW-1185">Reference proteome</keyword>
<proteinExistence type="predicted"/>
<evidence type="ECO:0000256" key="1">
    <source>
        <dbReference type="SAM" id="MobiDB-lite"/>
    </source>
</evidence>
<dbReference type="EMBL" id="SDPO01000003">
    <property type="protein sequence ID" value="RXZ47344.1"/>
    <property type="molecule type" value="Genomic_DNA"/>
</dbReference>